<evidence type="ECO:0000313" key="3">
    <source>
        <dbReference type="EMBL" id="AJA51059.1"/>
    </source>
</evidence>
<sequence length="179" mass="21031">MYSIGKLCKEYNLSRSTLLYYDSIGILKASERTKSNYRIYSEEDKERLGQICLYREAGVSLEEIKELLNSKKKSEENILKKRLIQLNNELHILRLQQKIIVKILKSKSFNSKVLMMNKKNLVSILKSSGIKEESLHNLHVEFERMSPHEHQIFLEFLGIDEEEIKCIRSKAKTEINKLL</sequence>
<feature type="domain" description="HTH merR-type" evidence="2">
    <location>
        <begin position="1"/>
        <end position="70"/>
    </location>
</feature>
<evidence type="ECO:0000259" key="2">
    <source>
        <dbReference type="PROSITE" id="PS50937"/>
    </source>
</evidence>
<reference evidence="3 6" key="1">
    <citation type="journal article" date="2015" name="Genome Announc.">
        <title>Complete Genome Sequence of the Nitrogen-Fixing and Solvent-Producing Clostridium pasteurianum DSM 525.</title>
        <authorList>
            <person name="Poehlein A."/>
            <person name="Grosse-Honebrink A."/>
            <person name="Zhang Y."/>
            <person name="Minton N.P."/>
            <person name="Daniel R."/>
        </authorList>
    </citation>
    <scope>NUCLEOTIDE SEQUENCE [LARGE SCALE GENOMIC DNA]</scope>
    <source>
        <strain evidence="3">DSM 525</strain>
        <strain evidence="6">DSM 525 / ATCC 6013</strain>
    </source>
</reference>
<protein>
    <submittedName>
        <fullName evidence="3 4">Transcriptional regulator</fullName>
    </submittedName>
</protein>
<dbReference type="GO" id="GO:0003677">
    <property type="term" value="F:DNA binding"/>
    <property type="evidence" value="ECO:0007669"/>
    <property type="project" value="UniProtKB-KW"/>
</dbReference>
<dbReference type="EMBL" id="CP009268">
    <property type="protein sequence ID" value="AJA51059.1"/>
    <property type="molecule type" value="Genomic_DNA"/>
</dbReference>
<dbReference type="SMART" id="SM00422">
    <property type="entry name" value="HTH_MERR"/>
    <property type="match status" value="1"/>
</dbReference>
<keyword evidence="1" id="KW-0238">DNA-binding</keyword>
<dbReference type="InterPro" id="IPR009061">
    <property type="entry name" value="DNA-bd_dom_put_sf"/>
</dbReference>
<dbReference type="Gene3D" id="1.10.1660.10">
    <property type="match status" value="1"/>
</dbReference>
<dbReference type="GO" id="GO:0003700">
    <property type="term" value="F:DNA-binding transcription factor activity"/>
    <property type="evidence" value="ECO:0007669"/>
    <property type="project" value="InterPro"/>
</dbReference>
<dbReference type="Proteomes" id="UP000028042">
    <property type="component" value="Unassembled WGS sequence"/>
</dbReference>
<gene>
    <name evidence="3" type="ORF">CLPA_c09710</name>
    <name evidence="4" type="ORF">CP6013_02181</name>
</gene>
<dbReference type="PANTHER" id="PTHR30204:SF90">
    <property type="entry name" value="HTH-TYPE TRANSCRIPTIONAL ACTIVATOR MTA"/>
    <property type="match status" value="1"/>
</dbReference>
<dbReference type="GeneID" id="93073169"/>
<accession>A0A0H3IZU2</accession>
<evidence type="ECO:0000313" key="4">
    <source>
        <dbReference type="EMBL" id="KRU12933.1"/>
    </source>
</evidence>
<keyword evidence="6" id="KW-1185">Reference proteome</keyword>
<name>A0A0H3IZU2_CLOPA</name>
<dbReference type="PANTHER" id="PTHR30204">
    <property type="entry name" value="REDOX-CYCLING DRUG-SENSING TRANSCRIPTIONAL ACTIVATOR SOXR"/>
    <property type="match status" value="1"/>
</dbReference>
<evidence type="ECO:0000256" key="1">
    <source>
        <dbReference type="ARBA" id="ARBA00023125"/>
    </source>
</evidence>
<proteinExistence type="predicted"/>
<dbReference type="SUPFAM" id="SSF46955">
    <property type="entry name" value="Putative DNA-binding domain"/>
    <property type="match status" value="1"/>
</dbReference>
<dbReference type="AlphaFoldDB" id="A0A0H3IZU2"/>
<evidence type="ECO:0000313" key="5">
    <source>
        <dbReference type="Proteomes" id="UP000028042"/>
    </source>
</evidence>
<evidence type="ECO:0000313" key="6">
    <source>
        <dbReference type="Proteomes" id="UP000030905"/>
    </source>
</evidence>
<dbReference type="EMBL" id="JPGY02000001">
    <property type="protein sequence ID" value="KRU12933.1"/>
    <property type="molecule type" value="Genomic_DNA"/>
</dbReference>
<dbReference type="Pfam" id="PF13411">
    <property type="entry name" value="MerR_1"/>
    <property type="match status" value="1"/>
</dbReference>
<organism evidence="3 6">
    <name type="scientific">Clostridium pasteurianum DSM 525 = ATCC 6013</name>
    <dbReference type="NCBI Taxonomy" id="1262449"/>
    <lineage>
        <taxon>Bacteria</taxon>
        <taxon>Bacillati</taxon>
        <taxon>Bacillota</taxon>
        <taxon>Clostridia</taxon>
        <taxon>Eubacteriales</taxon>
        <taxon>Clostridiaceae</taxon>
        <taxon>Clostridium</taxon>
    </lineage>
</organism>
<dbReference type="Proteomes" id="UP000030905">
    <property type="component" value="Chromosome"/>
</dbReference>
<dbReference type="KEGG" id="cpat:CLPA_c09710"/>
<dbReference type="InterPro" id="IPR047057">
    <property type="entry name" value="MerR_fam"/>
</dbReference>
<dbReference type="KEGG" id="cpae:CPAST_c09710"/>
<dbReference type="PATRIC" id="fig|1262449.3.peg.1998"/>
<reference evidence="4" key="2">
    <citation type="submission" date="2015-10" db="EMBL/GenBank/DDBJ databases">
        <title>Improved Draft Genome Sequence of Clostridium pasteurianum Strain ATCC 6013 (DSM 525) Using a Hybrid Next-Generation Sequencing Approach.</title>
        <authorList>
            <person name="Pyne M.E."/>
            <person name="Utturkar S.M."/>
            <person name="Brown S.D."/>
            <person name="Moo-Young M."/>
            <person name="Chung D.A."/>
            <person name="Chou P.C."/>
        </authorList>
    </citation>
    <scope>NUCLEOTIDE SEQUENCE</scope>
    <source>
        <strain evidence="4">ATCC 6013</strain>
    </source>
</reference>
<dbReference type="RefSeq" id="WP_003444811.1">
    <property type="nucleotide sequence ID" value="NZ_ANZB01000005.1"/>
</dbReference>
<dbReference type="eggNOG" id="COG0789">
    <property type="taxonomic scope" value="Bacteria"/>
</dbReference>
<reference evidence="4 5" key="3">
    <citation type="journal article" name="Genome Announc.">
        <title>Improved Draft Genome Sequence of Clostridium pasteurianum Strain ATCC 6013 (DSM 525) Using a Hybrid Next-Generation Sequencing Approach.</title>
        <authorList>
            <person name="Pyne M.E."/>
            <person name="Utturkar S."/>
            <person name="Brown S.D."/>
            <person name="Moo-Young M."/>
            <person name="Chung D.A."/>
            <person name="Chou C.P."/>
        </authorList>
    </citation>
    <scope>NUCLEOTIDE SEQUENCE [LARGE SCALE GENOMIC DNA]</scope>
    <source>
        <strain evidence="4 5">ATCC 6013</strain>
    </source>
</reference>
<dbReference type="InterPro" id="IPR000551">
    <property type="entry name" value="MerR-type_HTH_dom"/>
</dbReference>
<dbReference type="PROSITE" id="PS50937">
    <property type="entry name" value="HTH_MERR_2"/>
    <property type="match status" value="1"/>
</dbReference>